<dbReference type="PANTHER" id="PTHR46115">
    <property type="entry name" value="THIOREDOXIN-LIKE PROTEIN 1"/>
    <property type="match status" value="1"/>
</dbReference>
<dbReference type="Gene3D" id="3.40.30.10">
    <property type="entry name" value="Glutaredoxin"/>
    <property type="match status" value="1"/>
</dbReference>
<dbReference type="EMBL" id="JAQQWI010000010">
    <property type="protein sequence ID" value="KAK8018113.1"/>
    <property type="molecule type" value="Genomic_DNA"/>
</dbReference>
<keyword evidence="5" id="KW-1185">Reference proteome</keyword>
<organism evidence="4 5">
    <name type="scientific">Apiospora marii</name>
    <dbReference type="NCBI Taxonomy" id="335849"/>
    <lineage>
        <taxon>Eukaryota</taxon>
        <taxon>Fungi</taxon>
        <taxon>Dikarya</taxon>
        <taxon>Ascomycota</taxon>
        <taxon>Pezizomycotina</taxon>
        <taxon>Sordariomycetes</taxon>
        <taxon>Xylariomycetidae</taxon>
        <taxon>Amphisphaeriales</taxon>
        <taxon>Apiosporaceae</taxon>
        <taxon>Apiospora</taxon>
    </lineage>
</organism>
<evidence type="ECO:0000313" key="5">
    <source>
        <dbReference type="Proteomes" id="UP001396898"/>
    </source>
</evidence>
<dbReference type="InterPro" id="IPR017937">
    <property type="entry name" value="Thioredoxin_CS"/>
</dbReference>
<dbReference type="CDD" id="cd02947">
    <property type="entry name" value="TRX_family"/>
    <property type="match status" value="1"/>
</dbReference>
<comment type="similarity">
    <text evidence="1">Belongs to the thioredoxin family.</text>
</comment>
<gene>
    <name evidence="4" type="ORF">PG991_007303</name>
</gene>
<name>A0ABR1RT67_9PEZI</name>
<dbReference type="InterPro" id="IPR013766">
    <property type="entry name" value="Thioredoxin_domain"/>
</dbReference>
<dbReference type="PROSITE" id="PS51352">
    <property type="entry name" value="THIOREDOXIN_2"/>
    <property type="match status" value="1"/>
</dbReference>
<feature type="domain" description="Thioredoxin" evidence="3">
    <location>
        <begin position="1"/>
        <end position="116"/>
    </location>
</feature>
<dbReference type="Proteomes" id="UP001396898">
    <property type="component" value="Unassembled WGS sequence"/>
</dbReference>
<keyword evidence="2" id="KW-1015">Disulfide bond</keyword>
<sequence length="128" mass="13858">MAVGDPVPIKSMAELNELFKNTTYVVIDFYADWCGPCKTIAPEIDRMAKRHSLPGLLAIAKVNVDHAQDVAAQFNVRAMPTFLCYKEGRQVAVNGKPYIQGANLPDLIGAVEKLSALAQKKQAQAAAS</sequence>
<proteinExistence type="inferred from homology"/>
<evidence type="ECO:0000313" key="4">
    <source>
        <dbReference type="EMBL" id="KAK8018113.1"/>
    </source>
</evidence>
<dbReference type="PROSITE" id="PS00194">
    <property type="entry name" value="THIOREDOXIN_1"/>
    <property type="match status" value="1"/>
</dbReference>
<dbReference type="Pfam" id="PF00085">
    <property type="entry name" value="Thioredoxin"/>
    <property type="match status" value="1"/>
</dbReference>
<comment type="caution">
    <text evidence="4">The sequence shown here is derived from an EMBL/GenBank/DDBJ whole genome shotgun (WGS) entry which is preliminary data.</text>
</comment>
<reference evidence="4 5" key="1">
    <citation type="submission" date="2023-01" db="EMBL/GenBank/DDBJ databases">
        <title>Analysis of 21 Apiospora genomes using comparative genomics revels a genus with tremendous synthesis potential of carbohydrate active enzymes and secondary metabolites.</title>
        <authorList>
            <person name="Sorensen T."/>
        </authorList>
    </citation>
    <scope>NUCLEOTIDE SEQUENCE [LARGE SCALE GENOMIC DNA]</scope>
    <source>
        <strain evidence="4 5">CBS 20057</strain>
    </source>
</reference>
<accession>A0ABR1RT67</accession>
<dbReference type="PRINTS" id="PR00421">
    <property type="entry name" value="THIOREDOXIN"/>
</dbReference>
<evidence type="ECO:0000259" key="3">
    <source>
        <dbReference type="PROSITE" id="PS51352"/>
    </source>
</evidence>
<protein>
    <recommendedName>
        <fullName evidence="3">Thioredoxin domain-containing protein</fullName>
    </recommendedName>
</protein>
<evidence type="ECO:0000256" key="2">
    <source>
        <dbReference type="ARBA" id="ARBA00023157"/>
    </source>
</evidence>
<evidence type="ECO:0000256" key="1">
    <source>
        <dbReference type="ARBA" id="ARBA00008987"/>
    </source>
</evidence>
<dbReference type="SUPFAM" id="SSF52833">
    <property type="entry name" value="Thioredoxin-like"/>
    <property type="match status" value="1"/>
</dbReference>
<dbReference type="InterPro" id="IPR036249">
    <property type="entry name" value="Thioredoxin-like_sf"/>
</dbReference>